<keyword evidence="3" id="KW-0012">Acyltransferase</keyword>
<dbReference type="EMBL" id="JAQQDH010000001">
    <property type="protein sequence ID" value="MFM0442030.1"/>
    <property type="molecule type" value="Genomic_DNA"/>
</dbReference>
<dbReference type="Pfam" id="PF01757">
    <property type="entry name" value="Acyl_transf_3"/>
    <property type="match status" value="1"/>
</dbReference>
<feature type="transmembrane region" description="Helical" evidence="1">
    <location>
        <begin position="196"/>
        <end position="214"/>
    </location>
</feature>
<keyword evidence="1" id="KW-0812">Transmembrane</keyword>
<keyword evidence="1" id="KW-0472">Membrane</keyword>
<dbReference type="Proteomes" id="UP001629288">
    <property type="component" value="Unassembled WGS sequence"/>
</dbReference>
<feature type="transmembrane region" description="Helical" evidence="1">
    <location>
        <begin position="331"/>
        <end position="351"/>
    </location>
</feature>
<keyword evidence="4" id="KW-1185">Reference proteome</keyword>
<dbReference type="PANTHER" id="PTHR23028">
    <property type="entry name" value="ACETYLTRANSFERASE"/>
    <property type="match status" value="1"/>
</dbReference>
<feature type="transmembrane region" description="Helical" evidence="1">
    <location>
        <begin position="88"/>
        <end position="109"/>
    </location>
</feature>
<feature type="transmembrane region" description="Helical" evidence="1">
    <location>
        <begin position="44"/>
        <end position="67"/>
    </location>
</feature>
<dbReference type="InterPro" id="IPR002656">
    <property type="entry name" value="Acyl_transf_3_dom"/>
</dbReference>
<accession>A0ABW9BVC0</accession>
<feature type="transmembrane region" description="Helical" evidence="1">
    <location>
        <begin position="234"/>
        <end position="252"/>
    </location>
</feature>
<dbReference type="InterPro" id="IPR050879">
    <property type="entry name" value="Acyltransferase_3"/>
</dbReference>
<comment type="caution">
    <text evidence="3">The sequence shown here is derived from an EMBL/GenBank/DDBJ whole genome shotgun (WGS) entry which is preliminary data.</text>
</comment>
<feature type="transmembrane region" description="Helical" evidence="1">
    <location>
        <begin position="160"/>
        <end position="184"/>
    </location>
</feature>
<protein>
    <submittedName>
        <fullName evidence="3">Acyltransferase</fullName>
    </submittedName>
</protein>
<sequence length="379" mass="42901">MQPKNQEIESLRAIAVLITCMNHIGLLFRWNIHPLGRLEPYLQFWGGVDLFFCISGYVVSRSFMNALDRSRADGTHWHTVKAFWVRRAYRLLPSAWFWLAFGLCCAVFFNRTGIFGSAGGAVRSSVAVLSMTANLSQYFGVPMHPNGVYWSLALEEQFYLLFPFFLLAVPFALRWKLLLFAIAIQLPLTRTYAVDLSWFLRLDALMWGILIAMFSRTAEYRIFQPYSLSNRTSATCVSIALICALIALPAMLERDPFHVGLMAIASAALVFIASYDRGYALPVGHLKHLFLWVGSRSYAIYLSHLPAFMLTHEVWTRWTEAKGLLPPNGTYTVRYTLTALTLIAILSELNYRLIETPLRLRGARLAKTIVNHAVATASV</sequence>
<feature type="transmembrane region" description="Helical" evidence="1">
    <location>
        <begin position="12"/>
        <end position="32"/>
    </location>
</feature>
<reference evidence="3 4" key="1">
    <citation type="journal article" date="2024" name="Chem. Sci.">
        <title>Discovery of megapolipeptins by genome mining of a Burkholderiales bacteria collection.</title>
        <authorList>
            <person name="Paulo B.S."/>
            <person name="Recchia M.J.J."/>
            <person name="Lee S."/>
            <person name="Fergusson C.H."/>
            <person name="Romanowski S.B."/>
            <person name="Hernandez A."/>
            <person name="Krull N."/>
            <person name="Liu D.Y."/>
            <person name="Cavanagh H."/>
            <person name="Bos A."/>
            <person name="Gray C.A."/>
            <person name="Murphy B.T."/>
            <person name="Linington R.G."/>
            <person name="Eustaquio A.S."/>
        </authorList>
    </citation>
    <scope>NUCLEOTIDE SEQUENCE [LARGE SCALE GENOMIC DNA]</scope>
    <source>
        <strain evidence="3 4">RL17-379-BIB-C</strain>
    </source>
</reference>
<evidence type="ECO:0000313" key="3">
    <source>
        <dbReference type="EMBL" id="MFM0442030.1"/>
    </source>
</evidence>
<feature type="domain" description="Acyltransferase 3" evidence="2">
    <location>
        <begin position="6"/>
        <end position="344"/>
    </location>
</feature>
<dbReference type="PANTHER" id="PTHR23028:SF53">
    <property type="entry name" value="ACYL_TRANSF_3 DOMAIN-CONTAINING PROTEIN"/>
    <property type="match status" value="1"/>
</dbReference>
<keyword evidence="3" id="KW-0808">Transferase</keyword>
<evidence type="ECO:0000256" key="1">
    <source>
        <dbReference type="SAM" id="Phobius"/>
    </source>
</evidence>
<proteinExistence type="predicted"/>
<evidence type="ECO:0000313" key="4">
    <source>
        <dbReference type="Proteomes" id="UP001629288"/>
    </source>
</evidence>
<dbReference type="GO" id="GO:0016746">
    <property type="term" value="F:acyltransferase activity"/>
    <property type="evidence" value="ECO:0007669"/>
    <property type="project" value="UniProtKB-KW"/>
</dbReference>
<dbReference type="RefSeq" id="WP_408127836.1">
    <property type="nucleotide sequence ID" value="NZ_JAQQDH010000001.1"/>
</dbReference>
<feature type="transmembrane region" description="Helical" evidence="1">
    <location>
        <begin position="258"/>
        <end position="277"/>
    </location>
</feature>
<organism evidence="3 4">
    <name type="scientific">Paraburkholderia strydomiana</name>
    <dbReference type="NCBI Taxonomy" id="1245417"/>
    <lineage>
        <taxon>Bacteria</taxon>
        <taxon>Pseudomonadati</taxon>
        <taxon>Pseudomonadota</taxon>
        <taxon>Betaproteobacteria</taxon>
        <taxon>Burkholderiales</taxon>
        <taxon>Burkholderiaceae</taxon>
        <taxon>Paraburkholderia</taxon>
    </lineage>
</organism>
<evidence type="ECO:0000259" key="2">
    <source>
        <dbReference type="Pfam" id="PF01757"/>
    </source>
</evidence>
<name>A0ABW9BVC0_9BURK</name>
<gene>
    <name evidence="3" type="ORF">PQR00_00405</name>
</gene>
<keyword evidence="1" id="KW-1133">Transmembrane helix</keyword>